<gene>
    <name evidence="2" type="ORF">FB465_3103</name>
</gene>
<accession>A0A561ER14</accession>
<dbReference type="PANTHER" id="PTHR48079">
    <property type="entry name" value="PROTEIN YEEZ"/>
    <property type="match status" value="1"/>
</dbReference>
<dbReference type="Proteomes" id="UP000318416">
    <property type="component" value="Unassembled WGS sequence"/>
</dbReference>
<dbReference type="Pfam" id="PF01370">
    <property type="entry name" value="Epimerase"/>
    <property type="match status" value="1"/>
</dbReference>
<evidence type="ECO:0000259" key="1">
    <source>
        <dbReference type="Pfam" id="PF01370"/>
    </source>
</evidence>
<dbReference type="GO" id="GO:0004029">
    <property type="term" value="F:aldehyde dehydrogenase (NAD+) activity"/>
    <property type="evidence" value="ECO:0007669"/>
    <property type="project" value="TreeGrafter"/>
</dbReference>
<dbReference type="GO" id="GO:0005737">
    <property type="term" value="C:cytoplasm"/>
    <property type="evidence" value="ECO:0007669"/>
    <property type="project" value="TreeGrafter"/>
</dbReference>
<evidence type="ECO:0000313" key="3">
    <source>
        <dbReference type="Proteomes" id="UP000318416"/>
    </source>
</evidence>
<dbReference type="InterPro" id="IPR036291">
    <property type="entry name" value="NAD(P)-bd_dom_sf"/>
</dbReference>
<comment type="caution">
    <text evidence="2">The sequence shown here is derived from an EMBL/GenBank/DDBJ whole genome shotgun (WGS) entry which is preliminary data.</text>
</comment>
<sequence>MKILVIGGSSFLGRAYVSEALRRGHQVTTFNRGISGPDQPGVEAVRGDRNNPADLERLTAGRHWDAVVDSAGQQPYAVALAARLLRPHADHYTFVSSVHAFTDWPALPVDENSATHPCPADTPADQPPGNHLKAGCERALLEQFGADDSLILNCGLIIGPYENVGRLPWWLERMARGGKVVAPGDPDRALQLIDARDFAAFGLDLLERGESGRYVTTAPRASTTFGGLLTACAEATGSTAELVPVGDEALLAADVQPWTELPLWAPGLPDWAGIWLADTSRAEAAGLRCRPFAETVRDTWAWLQERGPATKPYLQGTTELGIDPEKEQKLLAGTAA</sequence>
<keyword evidence="3" id="KW-1185">Reference proteome</keyword>
<evidence type="ECO:0000313" key="2">
    <source>
        <dbReference type="EMBL" id="TWE18056.1"/>
    </source>
</evidence>
<dbReference type="PANTHER" id="PTHR48079:SF6">
    <property type="entry name" value="NAD(P)-BINDING DOMAIN-CONTAINING PROTEIN-RELATED"/>
    <property type="match status" value="1"/>
</dbReference>
<feature type="domain" description="NAD-dependent epimerase/dehydratase" evidence="1">
    <location>
        <begin position="3"/>
        <end position="211"/>
    </location>
</feature>
<name>A0A561ER14_9ACTN</name>
<organism evidence="2 3">
    <name type="scientific">Kitasatospora atroaurantiaca</name>
    <dbReference type="NCBI Taxonomy" id="285545"/>
    <lineage>
        <taxon>Bacteria</taxon>
        <taxon>Bacillati</taxon>
        <taxon>Actinomycetota</taxon>
        <taxon>Actinomycetes</taxon>
        <taxon>Kitasatosporales</taxon>
        <taxon>Streptomycetaceae</taxon>
        <taxon>Kitasatospora</taxon>
    </lineage>
</organism>
<reference evidence="2 3" key="1">
    <citation type="submission" date="2019-06" db="EMBL/GenBank/DDBJ databases">
        <title>Sequencing the genomes of 1000 actinobacteria strains.</title>
        <authorList>
            <person name="Klenk H.-P."/>
        </authorList>
    </citation>
    <scope>NUCLEOTIDE SEQUENCE [LARGE SCALE GENOMIC DNA]</scope>
    <source>
        <strain evidence="2 3">DSM 41649</strain>
    </source>
</reference>
<dbReference type="SUPFAM" id="SSF51735">
    <property type="entry name" value="NAD(P)-binding Rossmann-fold domains"/>
    <property type="match status" value="1"/>
</dbReference>
<dbReference type="InterPro" id="IPR051783">
    <property type="entry name" value="NAD(P)-dependent_oxidoreduct"/>
</dbReference>
<dbReference type="Gene3D" id="3.40.50.720">
    <property type="entry name" value="NAD(P)-binding Rossmann-like Domain"/>
    <property type="match status" value="1"/>
</dbReference>
<dbReference type="RefSeq" id="WP_145791132.1">
    <property type="nucleotide sequence ID" value="NZ_BAAABR010000029.1"/>
</dbReference>
<protein>
    <submittedName>
        <fullName evidence="2">2'-hydroxyisoflavone reductase</fullName>
    </submittedName>
</protein>
<dbReference type="InterPro" id="IPR001509">
    <property type="entry name" value="Epimerase_deHydtase"/>
</dbReference>
<proteinExistence type="predicted"/>
<dbReference type="AlphaFoldDB" id="A0A561ER14"/>
<dbReference type="EMBL" id="VIVR01000001">
    <property type="protein sequence ID" value="TWE18056.1"/>
    <property type="molecule type" value="Genomic_DNA"/>
</dbReference>
<dbReference type="OrthoDB" id="7941246at2"/>